<dbReference type="PANTHER" id="PTHR41695:SF1">
    <property type="entry name" value="1,4-ALPHA-GLUCAN BRANCHING ENZYME TK1436"/>
    <property type="match status" value="1"/>
</dbReference>
<dbReference type="InterPro" id="IPR028995">
    <property type="entry name" value="Glyco_hydro_57/38_cen_sf"/>
</dbReference>
<evidence type="ECO:0000256" key="3">
    <source>
        <dbReference type="RuleBase" id="RU361196"/>
    </source>
</evidence>
<dbReference type="Proteomes" id="UP001519343">
    <property type="component" value="Unassembled WGS sequence"/>
</dbReference>
<dbReference type="InterPro" id="IPR037090">
    <property type="entry name" value="57_glycoside_trans_central"/>
</dbReference>
<dbReference type="InterPro" id="IPR028098">
    <property type="entry name" value="Glyco_trans_4-like_N"/>
</dbReference>
<dbReference type="SUPFAM" id="SSF88688">
    <property type="entry name" value="Families 57/38 glycoside transferase middle domain"/>
    <property type="match status" value="1"/>
</dbReference>
<evidence type="ECO:0000259" key="6">
    <source>
        <dbReference type="Pfam" id="PF09210"/>
    </source>
</evidence>
<dbReference type="InterPro" id="IPR015293">
    <property type="entry name" value="BE_C"/>
</dbReference>
<evidence type="ECO:0000256" key="2">
    <source>
        <dbReference type="ARBA" id="ARBA00023277"/>
    </source>
</evidence>
<evidence type="ECO:0000313" key="8">
    <source>
        <dbReference type="EMBL" id="MBP1930680.1"/>
    </source>
</evidence>
<dbReference type="SUPFAM" id="SSF88713">
    <property type="entry name" value="Glycoside hydrolase/deacetylase"/>
    <property type="match status" value="1"/>
</dbReference>
<protein>
    <submittedName>
        <fullName evidence="8">1,4-alpha-glucan branching enzyme</fullName>
        <ecNumber evidence="8">2.4.1.18</ecNumber>
    </submittedName>
</protein>
<comment type="caution">
    <text evidence="8">The sequence shown here is derived from an EMBL/GenBank/DDBJ whole genome shotgun (WGS) entry which is preliminary data.</text>
</comment>
<dbReference type="InterPro" id="IPR011330">
    <property type="entry name" value="Glyco_hydro/deAcase_b/a-brl"/>
</dbReference>
<organism evidence="8 9">
    <name type="scientific">Ammoniphilus resinae</name>
    <dbReference type="NCBI Taxonomy" id="861532"/>
    <lineage>
        <taxon>Bacteria</taxon>
        <taxon>Bacillati</taxon>
        <taxon>Bacillota</taxon>
        <taxon>Bacilli</taxon>
        <taxon>Bacillales</taxon>
        <taxon>Paenibacillaceae</taxon>
        <taxon>Aneurinibacillus group</taxon>
        <taxon>Ammoniphilus</taxon>
    </lineage>
</organism>
<dbReference type="Pfam" id="PF03065">
    <property type="entry name" value="Glyco_hydro_57"/>
    <property type="match status" value="1"/>
</dbReference>
<dbReference type="EC" id="2.4.1.18" evidence="8"/>
<dbReference type="CDD" id="cd03801">
    <property type="entry name" value="GT4_PimA-like"/>
    <property type="match status" value="1"/>
</dbReference>
<sequence length="945" mass="108364">MPAQKDELGYLALVLHAHLPYVRHLEKDLLEERWLFEAINESYIPLLQTFEQLSLEGVEFCLTFSLSPTLLSMLDDELILKRYADHLDKLIELAGKETARTRRDPKMNRLAVMYFKKFLNIRSYMQGIGYKLIPQFKTLAEHGYLELITTAATHGYMPAMETEEAIRAQWDTGLQLFEQHFNAKPKGVWVPECGYTPGVDRILREYGISYFFCDSHAVIPAGETPRGLSYSPVTTRYGVNAFARDQEAASQVWSSKVGYPGDYDYREYYRDIGFDLPLSYIQSYIHPAGIRVHTGLKYYRVTGPTDHKETYDIKTAIDKAAVHAGHFLDRCGQRIEEDAGIHRANKPLIVAPFDAELFGHWWYEGPQFIDFLCRKIHFDYPSMKLTTPSQYLEENNNHPTAELPLSSWGRNGYSEVWINEDNAWIYRHLHKAEERMAELAKKFDAPTALEERALNMAAKQLLLAQSSDWSFIMDNKTMTDYAVRRFKEHAGIFHQLYEKLMKECLEAEWIDSLELNYPIFPTISYRVYLPADEHTVAVTLEQDNTGSKRKILMLSWEYPPRVIGGLSRAVYDLSRALARQGEEVHVFTSHVEGYPAFEQMEGVYVHRISCYRDIDHENFMDWVFQFNLTLLNYYDSLVKQGFHVNVVHAHDWLVSLAARRLKERYHLPLIATIHATEFGRNQGIFTELQKRIHAEEGLLTREAGLVISCSHYMAKEISRLFELPREKVWVIPNGVDPQKVKQPTPWFDRSQYALTNEKIILFVGRLVPEKGAQLLLEAFPEVLAFHPEAKLIIAGKGPMDTILQKLANELGLGQKVLFTGFIEDQTRNGLLQHATLAAYPSLYEPFGIVALEAMAAQTPVIVSDTGGLGEIVQHGENGLSIYSGNVSSLRDQLIYALNHPEHLDSMVQRASEMIATQYNWQDLASITRAAYDSLTMNLPFTKETI</sequence>
<evidence type="ECO:0000259" key="5">
    <source>
        <dbReference type="Pfam" id="PF03065"/>
    </source>
</evidence>
<dbReference type="GO" id="GO:0003844">
    <property type="term" value="F:1,4-alpha-glucan branching enzyme activity"/>
    <property type="evidence" value="ECO:0007669"/>
    <property type="project" value="UniProtKB-EC"/>
</dbReference>
<keyword evidence="2 3" id="KW-0119">Carbohydrate metabolism</keyword>
<dbReference type="Pfam" id="PF00534">
    <property type="entry name" value="Glycos_transf_1"/>
    <property type="match status" value="1"/>
</dbReference>
<evidence type="ECO:0000259" key="4">
    <source>
        <dbReference type="Pfam" id="PF00534"/>
    </source>
</evidence>
<dbReference type="InterPro" id="IPR027291">
    <property type="entry name" value="Glyco_hydro_38_N_sf"/>
</dbReference>
<keyword evidence="8" id="KW-0808">Transferase</keyword>
<name>A0ABS4GK93_9BACL</name>
<feature type="domain" description="1,4-alpha-glucan branching enzyme C-terminal" evidence="6">
    <location>
        <begin position="428"/>
        <end position="528"/>
    </location>
</feature>
<dbReference type="Gene3D" id="3.40.50.2000">
    <property type="entry name" value="Glycogen Phosphorylase B"/>
    <property type="match status" value="2"/>
</dbReference>
<dbReference type="SUPFAM" id="SSF53756">
    <property type="entry name" value="UDP-Glycosyltransferase/glycogen phosphorylase"/>
    <property type="match status" value="1"/>
</dbReference>
<evidence type="ECO:0000259" key="7">
    <source>
        <dbReference type="Pfam" id="PF13439"/>
    </source>
</evidence>
<dbReference type="Pfam" id="PF13439">
    <property type="entry name" value="Glyco_transf_4"/>
    <property type="match status" value="1"/>
</dbReference>
<dbReference type="EMBL" id="JAGGKT010000001">
    <property type="protein sequence ID" value="MBP1930680.1"/>
    <property type="molecule type" value="Genomic_DNA"/>
</dbReference>
<gene>
    <name evidence="8" type="ORF">J2Z37_000667</name>
</gene>
<dbReference type="PANTHER" id="PTHR41695">
    <property type="entry name" value="1,4-ALPHA-GLUCAN BRANCHING ENZYME RV3031-RELATED"/>
    <property type="match status" value="1"/>
</dbReference>
<dbReference type="InterPro" id="IPR040042">
    <property type="entry name" value="Branching_enz_MT3115-like"/>
</dbReference>
<proteinExistence type="inferred from homology"/>
<dbReference type="Gene3D" id="1.20.1430.10">
    <property type="entry name" value="Families 57/38 glycoside transferase, middle domain"/>
    <property type="match status" value="1"/>
</dbReference>
<evidence type="ECO:0000256" key="1">
    <source>
        <dbReference type="ARBA" id="ARBA00006821"/>
    </source>
</evidence>
<dbReference type="InterPro" id="IPR004300">
    <property type="entry name" value="Glyco_hydro_57_N"/>
</dbReference>
<accession>A0ABS4GK93</accession>
<reference evidence="8 9" key="1">
    <citation type="submission" date="2021-03" db="EMBL/GenBank/DDBJ databases">
        <title>Genomic Encyclopedia of Type Strains, Phase IV (KMG-IV): sequencing the most valuable type-strain genomes for metagenomic binning, comparative biology and taxonomic classification.</title>
        <authorList>
            <person name="Goeker M."/>
        </authorList>
    </citation>
    <scope>NUCLEOTIDE SEQUENCE [LARGE SCALE GENOMIC DNA]</scope>
    <source>
        <strain evidence="8 9">DSM 24738</strain>
    </source>
</reference>
<feature type="domain" description="Glycoside hydrolase family 57 N-terminal" evidence="5">
    <location>
        <begin position="12"/>
        <end position="310"/>
    </location>
</feature>
<keyword evidence="8" id="KW-0328">Glycosyltransferase</keyword>
<dbReference type="CDD" id="cd10792">
    <property type="entry name" value="GH57N_AmyC_like"/>
    <property type="match status" value="1"/>
</dbReference>
<feature type="domain" description="Glycosyltransferase subfamily 4-like N-terminal" evidence="7">
    <location>
        <begin position="563"/>
        <end position="738"/>
    </location>
</feature>
<comment type="similarity">
    <text evidence="1 3">Belongs to the glycosyl hydrolase 57 family.</text>
</comment>
<dbReference type="InterPro" id="IPR001296">
    <property type="entry name" value="Glyco_trans_1"/>
</dbReference>
<feature type="domain" description="Glycosyl transferase family 1" evidence="4">
    <location>
        <begin position="749"/>
        <end position="912"/>
    </location>
</feature>
<evidence type="ECO:0000313" key="9">
    <source>
        <dbReference type="Proteomes" id="UP001519343"/>
    </source>
</evidence>
<dbReference type="Gene3D" id="3.20.110.10">
    <property type="entry name" value="Glycoside hydrolase 38, N terminal domain"/>
    <property type="match status" value="1"/>
</dbReference>
<keyword evidence="9" id="KW-1185">Reference proteome</keyword>
<dbReference type="Pfam" id="PF09210">
    <property type="entry name" value="BE_C"/>
    <property type="match status" value="1"/>
</dbReference>